<gene>
    <name evidence="1" type="ORF">HTZ84_22505</name>
</gene>
<dbReference type="Pfam" id="PF14520">
    <property type="entry name" value="HHH_5"/>
    <property type="match status" value="1"/>
</dbReference>
<reference evidence="1 2" key="1">
    <citation type="submission" date="2020-06" db="EMBL/GenBank/DDBJ databases">
        <title>Haloterrigena sp. nov., an extremely halophilic archaeon isolated from a saline sediment.</title>
        <authorList>
            <person name="Liu B.-B."/>
        </authorList>
    </citation>
    <scope>NUCLEOTIDE SEQUENCE [LARGE SCALE GENOMIC DNA]</scope>
    <source>
        <strain evidence="1 2">SYSU A558-1</strain>
    </source>
</reference>
<dbReference type="InterPro" id="IPR010994">
    <property type="entry name" value="RuvA_2-like"/>
</dbReference>
<proteinExistence type="predicted"/>
<dbReference type="Proteomes" id="UP001016761">
    <property type="component" value="Unassembled WGS sequence"/>
</dbReference>
<dbReference type="EMBL" id="JABUQZ010000003">
    <property type="protein sequence ID" value="NUC75040.1"/>
    <property type="molecule type" value="Genomic_DNA"/>
</dbReference>
<dbReference type="Gene3D" id="1.10.150.20">
    <property type="entry name" value="5' to 3' exonuclease, C-terminal subdomain"/>
    <property type="match status" value="1"/>
</dbReference>
<protein>
    <recommendedName>
        <fullName evidence="3">Helix-hairpin-helix domain-containing protein</fullName>
    </recommendedName>
</protein>
<comment type="caution">
    <text evidence="1">The sequence shown here is derived from an EMBL/GenBank/DDBJ whole genome shotgun (WGS) entry which is preliminary data.</text>
</comment>
<accession>A0ABX2LFL0</accession>
<organism evidence="1 2">
    <name type="scientific">Haloterrigena gelatinilytica</name>
    <dbReference type="NCBI Taxonomy" id="2741724"/>
    <lineage>
        <taxon>Archaea</taxon>
        <taxon>Methanobacteriati</taxon>
        <taxon>Methanobacteriota</taxon>
        <taxon>Stenosarchaea group</taxon>
        <taxon>Halobacteria</taxon>
        <taxon>Halobacteriales</taxon>
        <taxon>Natrialbaceae</taxon>
        <taxon>Haloterrigena</taxon>
    </lineage>
</organism>
<evidence type="ECO:0008006" key="3">
    <source>
        <dbReference type="Google" id="ProtNLM"/>
    </source>
</evidence>
<name>A0ABX2LFL0_9EURY</name>
<sequence>MLETLETLVYILVLTVVCASAVRDRLESDPDPIEAAKQAHVNGEIDLAEYERRLEFHIDDRNEQIRTVVEDVNRVGPDTSKAIAREYDSLDELRASDQERLEGVPGIGEELAAAVLERVRE</sequence>
<evidence type="ECO:0000313" key="2">
    <source>
        <dbReference type="Proteomes" id="UP001016761"/>
    </source>
</evidence>
<keyword evidence="2" id="KW-1185">Reference proteome</keyword>
<dbReference type="RefSeq" id="WP_174682878.1">
    <property type="nucleotide sequence ID" value="NZ_JABUQZ010000003.1"/>
</dbReference>
<evidence type="ECO:0000313" key="1">
    <source>
        <dbReference type="EMBL" id="NUC75040.1"/>
    </source>
</evidence>
<dbReference type="SUPFAM" id="SSF47781">
    <property type="entry name" value="RuvA domain 2-like"/>
    <property type="match status" value="1"/>
</dbReference>